<dbReference type="GO" id="GO:0019284">
    <property type="term" value="P:L-methionine salvage from S-adenosylmethionine"/>
    <property type="evidence" value="ECO:0007669"/>
    <property type="project" value="TreeGrafter"/>
</dbReference>
<dbReference type="EMBL" id="FODO01000012">
    <property type="protein sequence ID" value="SEO57124.1"/>
    <property type="molecule type" value="Genomic_DNA"/>
</dbReference>
<dbReference type="STRING" id="42354.SAMN05216333_11285"/>
<feature type="domain" description="Nucleoside phosphorylase" evidence="1">
    <location>
        <begin position="50"/>
        <end position="184"/>
    </location>
</feature>
<accession>A0A1H8QTE3</accession>
<gene>
    <name evidence="2" type="ORF">SAMN05216333_11285</name>
</gene>
<dbReference type="GO" id="GO:0008782">
    <property type="term" value="F:adenosylhomocysteine nucleosidase activity"/>
    <property type="evidence" value="ECO:0007669"/>
    <property type="project" value="TreeGrafter"/>
</dbReference>
<name>A0A1H8QTE3_9PROT</name>
<dbReference type="CDD" id="cd17768">
    <property type="entry name" value="adenosylhopane_nucleosidase_HpnG-like"/>
    <property type="match status" value="1"/>
</dbReference>
<organism evidence="2 3">
    <name type="scientific">Nitrosomonas oligotropha</name>
    <dbReference type="NCBI Taxonomy" id="42354"/>
    <lineage>
        <taxon>Bacteria</taxon>
        <taxon>Pseudomonadati</taxon>
        <taxon>Pseudomonadota</taxon>
        <taxon>Betaproteobacteria</taxon>
        <taxon>Nitrosomonadales</taxon>
        <taxon>Nitrosomonadaceae</taxon>
        <taxon>Nitrosomonas</taxon>
    </lineage>
</organism>
<dbReference type="PANTHER" id="PTHR46832:SF1">
    <property type="entry name" value="5'-METHYLTHIOADENOSINE_S-ADENOSYLHOMOCYSTEINE NUCLEOSIDASE"/>
    <property type="match status" value="1"/>
</dbReference>
<dbReference type="GO" id="GO:0005829">
    <property type="term" value="C:cytosol"/>
    <property type="evidence" value="ECO:0007669"/>
    <property type="project" value="TreeGrafter"/>
</dbReference>
<dbReference type="GO" id="GO:0008930">
    <property type="term" value="F:methylthioadenosine nucleosidase activity"/>
    <property type="evidence" value="ECO:0007669"/>
    <property type="project" value="TreeGrafter"/>
</dbReference>
<reference evidence="3" key="1">
    <citation type="submission" date="2016-10" db="EMBL/GenBank/DDBJ databases">
        <authorList>
            <person name="Varghese N."/>
            <person name="Submissions S."/>
        </authorList>
    </citation>
    <scope>NUCLEOTIDE SEQUENCE [LARGE SCALE GENOMIC DNA]</scope>
    <source>
        <strain evidence="3">Nm76</strain>
    </source>
</reference>
<sequence length="247" mass="25448">MGAGALPCADQNSRRVRVTGLVTALRAEASCISPARIPFNQMVQLNDHARLWLSGMGAQAAGAAAEGLYQQGTMALVSFGVAGALDSTLKPGDLVLPDVMHAGEQLSVDLAWRDRLQSLLPTDITVVNGGLADSAVPLTDEKAKRNLAQATGACAVDMESAAVAHVAATAGIPFIAVRAIIDPVHFSPPEALLGAVYPDGGVNPLRLTALLLKRSVRIGTLLQMGAGMRAARKTLSKVIQSAGTGLA</sequence>
<dbReference type="InterPro" id="IPR017831">
    <property type="entry name" value="Hopanoid-assoc_phosphoryl_HpnG"/>
</dbReference>
<dbReference type="AlphaFoldDB" id="A0A1H8QTE3"/>
<dbReference type="PANTHER" id="PTHR46832">
    <property type="entry name" value="5'-METHYLTHIOADENOSINE/S-ADENOSYLHOMOCYSTEINE NUCLEOSIDASE"/>
    <property type="match status" value="1"/>
</dbReference>
<evidence type="ECO:0000259" key="1">
    <source>
        <dbReference type="Pfam" id="PF01048"/>
    </source>
</evidence>
<dbReference type="InterPro" id="IPR000845">
    <property type="entry name" value="Nucleoside_phosphorylase_d"/>
</dbReference>
<evidence type="ECO:0000313" key="2">
    <source>
        <dbReference type="EMBL" id="SEO57124.1"/>
    </source>
</evidence>
<dbReference type="Pfam" id="PF01048">
    <property type="entry name" value="PNP_UDP_1"/>
    <property type="match status" value="1"/>
</dbReference>
<dbReference type="NCBIfam" id="TIGR03468">
    <property type="entry name" value="HpnG"/>
    <property type="match status" value="1"/>
</dbReference>
<evidence type="ECO:0000313" key="3">
    <source>
        <dbReference type="Proteomes" id="UP000198814"/>
    </source>
</evidence>
<keyword evidence="3" id="KW-1185">Reference proteome</keyword>
<dbReference type="InterPro" id="IPR035994">
    <property type="entry name" value="Nucleoside_phosphorylase_sf"/>
</dbReference>
<dbReference type="Proteomes" id="UP000198814">
    <property type="component" value="Unassembled WGS sequence"/>
</dbReference>
<dbReference type="Gene3D" id="3.40.50.1580">
    <property type="entry name" value="Nucleoside phosphorylase domain"/>
    <property type="match status" value="1"/>
</dbReference>
<dbReference type="SUPFAM" id="SSF53167">
    <property type="entry name" value="Purine and uridine phosphorylases"/>
    <property type="match status" value="1"/>
</dbReference>
<dbReference type="GO" id="GO:0009116">
    <property type="term" value="P:nucleoside metabolic process"/>
    <property type="evidence" value="ECO:0007669"/>
    <property type="project" value="InterPro"/>
</dbReference>
<protein>
    <submittedName>
        <fullName evidence="2">Hopanoid-associated phosphorylase</fullName>
    </submittedName>
</protein>
<proteinExistence type="predicted"/>